<dbReference type="EMBL" id="CP133592">
    <property type="protein sequence ID" value="WMW25424.1"/>
    <property type="molecule type" value="Genomic_DNA"/>
</dbReference>
<dbReference type="Pfam" id="PF00535">
    <property type="entry name" value="Glycos_transf_2"/>
    <property type="match status" value="1"/>
</dbReference>
<dbReference type="InterPro" id="IPR001173">
    <property type="entry name" value="Glyco_trans_2-like"/>
</dbReference>
<dbReference type="Proteomes" id="UP001182908">
    <property type="component" value="Chromosome"/>
</dbReference>
<dbReference type="KEGG" id="mseb:RE474_01505"/>
<dbReference type="PANTHER" id="PTHR22916">
    <property type="entry name" value="GLYCOSYLTRANSFERASE"/>
    <property type="match status" value="1"/>
</dbReference>
<feature type="domain" description="Glycosyltransferase 2-like" evidence="1">
    <location>
        <begin position="5"/>
        <end position="136"/>
    </location>
</feature>
<gene>
    <name evidence="2" type="ORF">RE474_01505</name>
</gene>
<accession>A0AA51YLX4</accession>
<dbReference type="RefSeq" id="WP_309311227.1">
    <property type="nucleotide sequence ID" value="NZ_CP133592.1"/>
</dbReference>
<dbReference type="Gene3D" id="3.90.550.10">
    <property type="entry name" value="Spore Coat Polysaccharide Biosynthesis Protein SpsA, Chain A"/>
    <property type="match status" value="1"/>
</dbReference>
<evidence type="ECO:0000313" key="3">
    <source>
        <dbReference type="Proteomes" id="UP001182908"/>
    </source>
</evidence>
<name>A0AA51YLX4_9EURY</name>
<dbReference type="GO" id="GO:0016758">
    <property type="term" value="F:hexosyltransferase activity"/>
    <property type="evidence" value="ECO:0007669"/>
    <property type="project" value="UniProtKB-ARBA"/>
</dbReference>
<organism evidence="2 3">
    <name type="scientific">Methanolobus sediminis</name>
    <dbReference type="NCBI Taxonomy" id="3072978"/>
    <lineage>
        <taxon>Archaea</taxon>
        <taxon>Methanobacteriati</taxon>
        <taxon>Methanobacteriota</taxon>
        <taxon>Stenosarchaea group</taxon>
        <taxon>Methanomicrobia</taxon>
        <taxon>Methanosarcinales</taxon>
        <taxon>Methanosarcinaceae</taxon>
        <taxon>Methanolobus</taxon>
    </lineage>
</organism>
<keyword evidence="3" id="KW-1185">Reference proteome</keyword>
<protein>
    <submittedName>
        <fullName evidence="2">Glycosyltransferase family A protein</fullName>
        <ecNumber evidence="2">2.4.-.-</ecNumber>
    </submittedName>
</protein>
<dbReference type="InterPro" id="IPR029044">
    <property type="entry name" value="Nucleotide-diphossugar_trans"/>
</dbReference>
<keyword evidence="2" id="KW-0328">Glycosyltransferase</keyword>
<dbReference type="EC" id="2.4.-.-" evidence="2"/>
<sequence>MPEVSVVIPLYNKASYIERALNSVLNQNITDIEIIVVDDGSTDNGPELVKQFNDPRIIYVKQKNSGVSAARNKGIIKSKADLIAFLDSDDEWMPHFLETVLYLKEKYPQAGLYATALKTCNEENSCLIPNHSYLPFENQEGIIDNYFSIAIKDFYFGSSSVLIPKNIFREVGIFENGVWWGEDLDMWGRIALKYPIAFSKEIGAIYHLNSSNRAGNREDIVDEHIFIPKAKSAIRQREVSEEMKYSLQKYIIFLEYIRLSRNIRNEHINGDLLKFILNNNARYNYKIIILLLVTIYKMIRKYCFNH</sequence>
<reference evidence="2 3" key="1">
    <citation type="submission" date="2023-08" db="EMBL/GenBank/DDBJ databases">
        <title>Methanolobus mangrovi sp. nov. and Methanolobus sediminis sp. nov, two novel methylotrophic methanogens isolated from mangrove sediments in China.</title>
        <authorList>
            <person name="Zhou J."/>
        </authorList>
    </citation>
    <scope>NUCLEOTIDE SEQUENCE [LARGE SCALE GENOMIC DNA]</scope>
    <source>
        <strain evidence="2 3">FTZ6</strain>
    </source>
</reference>
<dbReference type="SUPFAM" id="SSF53448">
    <property type="entry name" value="Nucleotide-diphospho-sugar transferases"/>
    <property type="match status" value="1"/>
</dbReference>
<dbReference type="CDD" id="cd00761">
    <property type="entry name" value="Glyco_tranf_GTA_type"/>
    <property type="match status" value="1"/>
</dbReference>
<evidence type="ECO:0000259" key="1">
    <source>
        <dbReference type="Pfam" id="PF00535"/>
    </source>
</evidence>
<proteinExistence type="predicted"/>
<evidence type="ECO:0000313" key="2">
    <source>
        <dbReference type="EMBL" id="WMW25424.1"/>
    </source>
</evidence>
<keyword evidence="2" id="KW-0808">Transferase</keyword>
<dbReference type="AlphaFoldDB" id="A0AA51YLX4"/>
<dbReference type="PANTHER" id="PTHR22916:SF3">
    <property type="entry name" value="UDP-GLCNAC:BETAGAL BETA-1,3-N-ACETYLGLUCOSAMINYLTRANSFERASE-LIKE PROTEIN 1"/>
    <property type="match status" value="1"/>
</dbReference>
<dbReference type="GeneID" id="84231352"/>